<dbReference type="Gene3D" id="1.10.1040.10">
    <property type="entry name" value="N-(1-d-carboxylethyl)-l-norvaline Dehydrogenase, domain 2"/>
    <property type="match status" value="1"/>
</dbReference>
<sequence>MTPIKGPTSLQSRYLSEDIPFGLRTFASIADHIGLETPVMDSMITLGEILVGGIPQTGRTIDNLGLSKLSKDEIIEFVRTGTHKVSV</sequence>
<evidence type="ECO:0000259" key="1">
    <source>
        <dbReference type="Pfam" id="PF02317"/>
    </source>
</evidence>
<dbReference type="Pfam" id="PF02317">
    <property type="entry name" value="Octopine_DH"/>
    <property type="match status" value="1"/>
</dbReference>
<dbReference type="EMBL" id="CP030926">
    <property type="protein sequence ID" value="AXN38503.1"/>
    <property type="molecule type" value="Genomic_DNA"/>
</dbReference>
<name>A0ABM6XJM1_9BACI</name>
<dbReference type="InterPro" id="IPR008927">
    <property type="entry name" value="6-PGluconate_DH-like_C_sf"/>
</dbReference>
<keyword evidence="3" id="KW-1185">Reference proteome</keyword>
<dbReference type="Proteomes" id="UP000260457">
    <property type="component" value="Chromosome"/>
</dbReference>
<evidence type="ECO:0000313" key="3">
    <source>
        <dbReference type="Proteomes" id="UP000260457"/>
    </source>
</evidence>
<dbReference type="SUPFAM" id="SSF48179">
    <property type="entry name" value="6-phosphogluconate dehydrogenase C-terminal domain-like"/>
    <property type="match status" value="1"/>
</dbReference>
<gene>
    <name evidence="2" type="ORF">DTO10_08830</name>
</gene>
<accession>A0ABM6XJM1</accession>
<reference evidence="2 3" key="1">
    <citation type="submission" date="2018-07" db="EMBL/GenBank/DDBJ databases">
        <title>The molecular basis for the intramolecular migration of carboxyl group in the catabolism of para-hydroxybenzoate via gentisate.</title>
        <authorList>
            <person name="Zhao H."/>
            <person name="Xu Y."/>
            <person name="Lin S."/>
            <person name="Spain J.C."/>
            <person name="Zhou N.-Y."/>
        </authorList>
    </citation>
    <scope>NUCLEOTIDE SEQUENCE [LARGE SCALE GENOMIC DNA]</scope>
    <source>
        <strain evidence="2 3">PHB-7a</strain>
    </source>
</reference>
<feature type="domain" description="Opine dehydrogenase" evidence="1">
    <location>
        <begin position="3"/>
        <end position="48"/>
    </location>
</feature>
<organism evidence="2 3">
    <name type="scientific">Peribacillus butanolivorans</name>
    <dbReference type="NCBI Taxonomy" id="421767"/>
    <lineage>
        <taxon>Bacteria</taxon>
        <taxon>Bacillati</taxon>
        <taxon>Bacillota</taxon>
        <taxon>Bacilli</taxon>
        <taxon>Bacillales</taxon>
        <taxon>Bacillaceae</taxon>
        <taxon>Peribacillus</taxon>
    </lineage>
</organism>
<dbReference type="InterPro" id="IPR013328">
    <property type="entry name" value="6PGD_dom2"/>
</dbReference>
<protein>
    <recommendedName>
        <fullName evidence="1">Opine dehydrogenase domain-containing protein</fullName>
    </recommendedName>
</protein>
<proteinExistence type="predicted"/>
<evidence type="ECO:0000313" key="2">
    <source>
        <dbReference type="EMBL" id="AXN38503.1"/>
    </source>
</evidence>
<dbReference type="RefSeq" id="WP_116821111.1">
    <property type="nucleotide sequence ID" value="NZ_CP030926.1"/>
</dbReference>
<dbReference type="InterPro" id="IPR003421">
    <property type="entry name" value="Opine_DH"/>
</dbReference>